<dbReference type="AlphaFoldDB" id="A0A852XC07"/>
<proteinExistence type="predicted"/>
<evidence type="ECO:0000313" key="1">
    <source>
        <dbReference type="EMBL" id="NYG37974.1"/>
    </source>
</evidence>
<dbReference type="Proteomes" id="UP000592181">
    <property type="component" value="Unassembled WGS sequence"/>
</dbReference>
<sequence>MTENKVHTGRVITKAKKAGEAVSAFQGWNALQEVVSATRECIAIHEVERGKRARLEVYRATEIERIRAGETVLREYFNQVFAERGEVYQELFSRMDAALEAGDNEALSHVVLGIVNVAKTSPLADIGDLSQVRAALDDPDQVWEL</sequence>
<name>A0A852XC07_9MICO</name>
<comment type="caution">
    <text evidence="1">The sequence shown here is derived from an EMBL/GenBank/DDBJ whole genome shotgun (WGS) entry which is preliminary data.</text>
</comment>
<reference evidence="1 2" key="1">
    <citation type="submission" date="2020-07" db="EMBL/GenBank/DDBJ databases">
        <title>Sequencing the genomes of 1000 actinobacteria strains.</title>
        <authorList>
            <person name="Klenk H.-P."/>
        </authorList>
    </citation>
    <scope>NUCLEOTIDE SEQUENCE [LARGE SCALE GENOMIC DNA]</scope>
    <source>
        <strain evidence="1 2">DSM 24723</strain>
    </source>
</reference>
<keyword evidence="2" id="KW-1185">Reference proteome</keyword>
<dbReference type="RefSeq" id="WP_218875330.1">
    <property type="nucleotide sequence ID" value="NZ_JACBZX010000001.1"/>
</dbReference>
<gene>
    <name evidence="1" type="ORF">BJY28_002443</name>
</gene>
<organism evidence="1 2">
    <name type="scientific">Janibacter alkaliphilus</name>
    <dbReference type="NCBI Taxonomy" id="1069963"/>
    <lineage>
        <taxon>Bacteria</taxon>
        <taxon>Bacillati</taxon>
        <taxon>Actinomycetota</taxon>
        <taxon>Actinomycetes</taxon>
        <taxon>Micrococcales</taxon>
        <taxon>Intrasporangiaceae</taxon>
        <taxon>Janibacter</taxon>
    </lineage>
</organism>
<dbReference type="EMBL" id="JACBZX010000001">
    <property type="protein sequence ID" value="NYG37974.1"/>
    <property type="molecule type" value="Genomic_DNA"/>
</dbReference>
<protein>
    <submittedName>
        <fullName evidence="1">Uncharacterized protein</fullName>
    </submittedName>
</protein>
<evidence type="ECO:0000313" key="2">
    <source>
        <dbReference type="Proteomes" id="UP000592181"/>
    </source>
</evidence>
<accession>A0A852XC07</accession>